<dbReference type="Pfam" id="PF00561">
    <property type="entry name" value="Abhydrolase_1"/>
    <property type="match status" value="1"/>
</dbReference>
<gene>
    <name evidence="3" type="ORF">CH362_01450</name>
</gene>
<protein>
    <submittedName>
        <fullName evidence="3">Alpha/beta hydrolase</fullName>
    </submittedName>
</protein>
<sequence>MPADLKEELQTFPFPTDFPEVRSKYIHANGQKFFVLESGPKDGKPLLLLHGFPEFSYAWKNQIGYFAKLGYLVIAPDQRGYARSSKPKSISDYGLDILSEDIISILDVYGISKTDIIAHDWGGAVTYWTLSKFPERFRKACILNVPHPTIMKRKILSDKSQRKKSMYILFFRIPWLPEFLLSRLNFRKLERSLTKTSMKGAFSPEEISLYKEVWAIPGCIKSMLHWYRAAVKNPPKLIRSRKIKVPTRIFWGEKDRFLAKEMAEETLELFLDVSVRFFSKGTHWIHHEIPQILNPELESFLLEE</sequence>
<organism evidence="3 4">
    <name type="scientific">Leptospira saintgironsiae</name>
    <dbReference type="NCBI Taxonomy" id="2023183"/>
    <lineage>
        <taxon>Bacteria</taxon>
        <taxon>Pseudomonadati</taxon>
        <taxon>Spirochaetota</taxon>
        <taxon>Spirochaetia</taxon>
        <taxon>Leptospirales</taxon>
        <taxon>Leptospiraceae</taxon>
        <taxon>Leptospira</taxon>
    </lineage>
</organism>
<dbReference type="GO" id="GO:0016787">
    <property type="term" value="F:hydrolase activity"/>
    <property type="evidence" value="ECO:0007669"/>
    <property type="project" value="UniProtKB-KW"/>
</dbReference>
<dbReference type="RefSeq" id="WP_100708578.1">
    <property type="nucleotide sequence ID" value="NZ_NPDR01000001.1"/>
</dbReference>
<dbReference type="InterPro" id="IPR029058">
    <property type="entry name" value="AB_hydrolase_fold"/>
</dbReference>
<accession>A0A2M9YG14</accession>
<comment type="caution">
    <text evidence="3">The sequence shown here is derived from an EMBL/GenBank/DDBJ whole genome shotgun (WGS) entry which is preliminary data.</text>
</comment>
<dbReference type="InterPro" id="IPR000639">
    <property type="entry name" value="Epox_hydrolase-like"/>
</dbReference>
<feature type="domain" description="AB hydrolase-1" evidence="2">
    <location>
        <begin position="44"/>
        <end position="288"/>
    </location>
</feature>
<dbReference type="PRINTS" id="PR00412">
    <property type="entry name" value="EPOXHYDRLASE"/>
</dbReference>
<evidence type="ECO:0000256" key="1">
    <source>
        <dbReference type="ARBA" id="ARBA00022801"/>
    </source>
</evidence>
<dbReference type="Proteomes" id="UP000231926">
    <property type="component" value="Unassembled WGS sequence"/>
</dbReference>
<evidence type="ECO:0000313" key="4">
    <source>
        <dbReference type="Proteomes" id="UP000231926"/>
    </source>
</evidence>
<evidence type="ECO:0000313" key="3">
    <source>
        <dbReference type="EMBL" id="PJZ50468.1"/>
    </source>
</evidence>
<keyword evidence="4" id="KW-1185">Reference proteome</keyword>
<dbReference type="EMBL" id="NPDR01000001">
    <property type="protein sequence ID" value="PJZ50468.1"/>
    <property type="molecule type" value="Genomic_DNA"/>
</dbReference>
<keyword evidence="1 3" id="KW-0378">Hydrolase</keyword>
<dbReference type="SUPFAM" id="SSF53474">
    <property type="entry name" value="alpha/beta-Hydrolases"/>
    <property type="match status" value="1"/>
</dbReference>
<proteinExistence type="predicted"/>
<dbReference type="OrthoDB" id="9773293at2"/>
<name>A0A2M9YG14_9LEPT</name>
<dbReference type="PANTHER" id="PTHR43329">
    <property type="entry name" value="EPOXIDE HYDROLASE"/>
    <property type="match status" value="1"/>
</dbReference>
<evidence type="ECO:0000259" key="2">
    <source>
        <dbReference type="Pfam" id="PF00561"/>
    </source>
</evidence>
<dbReference type="Gene3D" id="3.40.50.1820">
    <property type="entry name" value="alpha/beta hydrolase"/>
    <property type="match status" value="1"/>
</dbReference>
<reference evidence="3 4" key="1">
    <citation type="submission" date="2017-07" db="EMBL/GenBank/DDBJ databases">
        <title>Leptospira spp. isolated from tropical soils.</title>
        <authorList>
            <person name="Thibeaux R."/>
            <person name="Iraola G."/>
            <person name="Ferres I."/>
            <person name="Bierque E."/>
            <person name="Girault D."/>
            <person name="Soupe-Gilbert M.-E."/>
            <person name="Picardeau M."/>
            <person name="Goarant C."/>
        </authorList>
    </citation>
    <scope>NUCLEOTIDE SEQUENCE [LARGE SCALE GENOMIC DNA]</scope>
    <source>
        <strain evidence="3 4">FH4-C-A2</strain>
    </source>
</reference>
<dbReference type="AlphaFoldDB" id="A0A2M9YG14"/>
<dbReference type="PRINTS" id="PR00111">
    <property type="entry name" value="ABHYDROLASE"/>
</dbReference>
<dbReference type="InterPro" id="IPR000073">
    <property type="entry name" value="AB_hydrolase_1"/>
</dbReference>